<feature type="compositionally biased region" description="Polar residues" evidence="1">
    <location>
        <begin position="1"/>
        <end position="25"/>
    </location>
</feature>
<name>A0ABP1E0F4_9APHY</name>
<evidence type="ECO:0000259" key="3">
    <source>
        <dbReference type="PROSITE" id="PS50882"/>
    </source>
</evidence>
<feature type="compositionally biased region" description="Polar residues" evidence="1">
    <location>
        <begin position="357"/>
        <end position="366"/>
    </location>
</feature>
<feature type="region of interest" description="Disordered" evidence="1">
    <location>
        <begin position="378"/>
        <end position="413"/>
    </location>
</feature>
<evidence type="ECO:0000313" key="5">
    <source>
        <dbReference type="Proteomes" id="UP001497453"/>
    </source>
</evidence>
<feature type="region of interest" description="Disordered" evidence="1">
    <location>
        <begin position="562"/>
        <end position="657"/>
    </location>
</feature>
<feature type="region of interest" description="Disordered" evidence="1">
    <location>
        <begin position="692"/>
        <end position="777"/>
    </location>
</feature>
<accession>A0ABP1E0F4</accession>
<keyword evidence="2" id="KW-0472">Membrane</keyword>
<feature type="region of interest" description="Disordered" evidence="1">
    <location>
        <begin position="154"/>
        <end position="299"/>
    </location>
</feature>
<feature type="compositionally biased region" description="Acidic residues" evidence="1">
    <location>
        <begin position="1192"/>
        <end position="1205"/>
    </location>
</feature>
<feature type="compositionally biased region" description="Low complexity" evidence="1">
    <location>
        <begin position="894"/>
        <end position="908"/>
    </location>
</feature>
<feature type="compositionally biased region" description="Pro residues" evidence="1">
    <location>
        <begin position="284"/>
        <end position="297"/>
    </location>
</feature>
<dbReference type="PROSITE" id="PS50882">
    <property type="entry name" value="YTH"/>
    <property type="match status" value="2"/>
</dbReference>
<feature type="compositionally biased region" description="Low complexity" evidence="1">
    <location>
        <begin position="394"/>
        <end position="403"/>
    </location>
</feature>
<feature type="region of interest" description="Disordered" evidence="1">
    <location>
        <begin position="62"/>
        <end position="93"/>
    </location>
</feature>
<feature type="transmembrane region" description="Helical" evidence="2">
    <location>
        <begin position="105"/>
        <end position="124"/>
    </location>
</feature>
<dbReference type="Pfam" id="PF04146">
    <property type="entry name" value="YTH"/>
    <property type="match status" value="1"/>
</dbReference>
<sequence>MSITSEANTMRATFPPQSAQVSASREPTPKPSDRVVFSLAHSTTHPHVAGFSSPDWTSSDQHIYDTPSPISIARSSSEGSGQKHLPRSDVHSTDPARRGLVIIHFLRLLSDTLLITFAFILLLVRVSKAPRASHDINPPDVSAKETLLSHHDRTIISSSTSPTSTSTPTSSSSDDSLHRLKPQDPGVIKPGDAIPSLLDSTSSDSTTSSSLMDQRDMQDSRLPPTGSSSDSGRPPPSGNRGRPHSQTNRRNQQPHHRSQPFVTPGSHFPGPPSHPPEQASTASAPPPFHSPHAPHPYAPSSAPPYLAVGTPAPGGSFMGSAGSYTISPPPPVNMVPQSRSTFAYPHHPSLHAHDTSMHPQNPSLMGYSTNTLVPIMQPPYSTYTPVPPPPPHGHSPAGSSSSSHLNTPVTSAGGMPAGTSSYFAYASPPPHSPLAPPSQQNTGSSYVSPHPSAGGYASHRFPTSPYNPYPPHTYGHTGSVYPATYPAFTPASYAPAPLEGQESQGTWWYMPHVSRPPTTSGYDGYAGHTAYAYPASPIGMTELEAAAIAAQGYPTVSSAGSSLYAMSSGSPQPSQSPLQRPLRSPLPPSLSPLHLHSPSGHPQPSPSIVSSSYPSPSAKSDHAGSNPGRASQGSAGAAVPPSGGNPERGLGRRSYHPNPPAHRSEWVMWAGNVPSDATYDELWRFFNQLPSPSAESMASSAGTVASGGSSSSMPTSVKSNPNPPLHGSGYGREHGRGSYSGGPGTSSSSSGAASGPPALQTQSFGQGTSQSSQQPEAPIYGGVESIFLILRSNCAFINFATEEHLHAAIQHFNGRPLRPHDVRCPQLVCRIRGKDDDLKAGVGAQRGAGIHIKWIKDQKERHRLARSMSVTQGNTSPVASGVGRGRGNVGEQTSISSSSEALTSPSSSPGEHPSIASLSDDELASVQRRHGRGRPALHSNSSGSLSTSSSILQQYFPKRYFILKSLTQSDLDLSIQKGLWATQKHNEGILDQAYRTSKDVYLIFSVNKSGEFYGYARMAGPILRGEHQVSWASRSDSPSTRRGSSLSQPSPGPDSPTAARSPPTFFSPNENRLYDESPLPLPVPPDTPVQDRSTVPLSAPAEMGRPYRRLSKHSSAVPTASLDVRKLKPALLRRDDSFELDPGAPMKAAIERSSPDDAPLPGQRSGGPLRDDDGVKRWDMVGLGGSLLVPVEEGDESSQEPPTEEAESKGKGRAVEAGQQEIPRDEGPVWGESFRIEWIRTDRLPFHRTRHLRNPWNHDREVKVSRDGTELEPTVGQALLDEWDKPDPDPGLTPSAVERPVGTKTVPDSVGSPSVQAHGVGRGRGR</sequence>
<organism evidence="4 5">
    <name type="scientific">Somion occarium</name>
    <dbReference type="NCBI Taxonomy" id="3059160"/>
    <lineage>
        <taxon>Eukaryota</taxon>
        <taxon>Fungi</taxon>
        <taxon>Dikarya</taxon>
        <taxon>Basidiomycota</taxon>
        <taxon>Agaricomycotina</taxon>
        <taxon>Agaricomycetes</taxon>
        <taxon>Polyporales</taxon>
        <taxon>Cerrenaceae</taxon>
        <taxon>Somion</taxon>
    </lineage>
</organism>
<feature type="compositionally biased region" description="Low complexity" evidence="1">
    <location>
        <begin position="939"/>
        <end position="948"/>
    </location>
</feature>
<feature type="compositionally biased region" description="Polar residues" evidence="1">
    <location>
        <begin position="868"/>
        <end position="878"/>
    </location>
</feature>
<gene>
    <name evidence="4" type="ORF">GFSPODELE1_LOCUS9109</name>
</gene>
<feature type="region of interest" description="Disordered" evidence="1">
    <location>
        <begin position="346"/>
        <end position="366"/>
    </location>
</feature>
<feature type="region of interest" description="Disordered" evidence="1">
    <location>
        <begin position="1030"/>
        <end position="1118"/>
    </location>
</feature>
<feature type="region of interest" description="Disordered" evidence="1">
    <location>
        <begin position="428"/>
        <end position="459"/>
    </location>
</feature>
<feature type="compositionally biased region" description="Low complexity" evidence="1">
    <location>
        <begin position="630"/>
        <end position="645"/>
    </location>
</feature>
<dbReference type="SUPFAM" id="SSF54928">
    <property type="entry name" value="RNA-binding domain, RBD"/>
    <property type="match status" value="1"/>
</dbReference>
<dbReference type="Proteomes" id="UP001497453">
    <property type="component" value="Chromosome 7"/>
</dbReference>
<feature type="compositionally biased region" description="Low complexity" evidence="1">
    <location>
        <begin position="692"/>
        <end position="719"/>
    </location>
</feature>
<feature type="region of interest" description="Disordered" evidence="1">
    <location>
        <begin position="1149"/>
        <end position="1228"/>
    </location>
</feature>
<dbReference type="InterPro" id="IPR007275">
    <property type="entry name" value="YTH_domain"/>
</dbReference>
<dbReference type="PANTHER" id="PTHR12357">
    <property type="entry name" value="YTH YT521-B HOMOLOGY DOMAIN-CONTAINING"/>
    <property type="match status" value="1"/>
</dbReference>
<feature type="compositionally biased region" description="Low complexity" evidence="1">
    <location>
        <begin position="591"/>
        <end position="618"/>
    </location>
</feature>
<feature type="region of interest" description="Disordered" evidence="1">
    <location>
        <begin position="1263"/>
        <end position="1326"/>
    </location>
</feature>
<dbReference type="PANTHER" id="PTHR12357:SF3">
    <property type="entry name" value="YTH DOMAIN-CONTAINING PROTEIN 1"/>
    <property type="match status" value="1"/>
</dbReference>
<feature type="compositionally biased region" description="Low complexity" evidence="1">
    <location>
        <begin position="196"/>
        <end position="211"/>
    </location>
</feature>
<dbReference type="InterPro" id="IPR045168">
    <property type="entry name" value="YTH_prot"/>
</dbReference>
<feature type="region of interest" description="Disordered" evidence="1">
    <location>
        <begin position="863"/>
        <end position="948"/>
    </location>
</feature>
<feature type="compositionally biased region" description="Low complexity" evidence="1">
    <location>
        <begin position="223"/>
        <end position="232"/>
    </location>
</feature>
<dbReference type="CDD" id="cd21134">
    <property type="entry name" value="YTH"/>
    <property type="match status" value="1"/>
</dbReference>
<dbReference type="CDD" id="cd00590">
    <property type="entry name" value="RRM_SF"/>
    <property type="match status" value="1"/>
</dbReference>
<reference evidence="5" key="1">
    <citation type="submission" date="2024-04" db="EMBL/GenBank/DDBJ databases">
        <authorList>
            <person name="Shaw F."/>
            <person name="Minotto A."/>
        </authorList>
    </citation>
    <scope>NUCLEOTIDE SEQUENCE [LARGE SCALE GENOMIC DNA]</scope>
</reference>
<feature type="compositionally biased region" description="Low complexity" evidence="1">
    <location>
        <begin position="745"/>
        <end position="774"/>
    </location>
</feature>
<feature type="region of interest" description="Disordered" evidence="1">
    <location>
        <begin position="1"/>
        <end position="33"/>
    </location>
</feature>
<feature type="compositionally biased region" description="Low complexity" evidence="1">
    <location>
        <begin position="562"/>
        <end position="583"/>
    </location>
</feature>
<keyword evidence="5" id="KW-1185">Reference proteome</keyword>
<dbReference type="Gene3D" id="3.10.590.10">
    <property type="entry name" value="ph1033 like domains"/>
    <property type="match status" value="2"/>
</dbReference>
<feature type="compositionally biased region" description="Polar residues" evidence="1">
    <location>
        <begin position="1030"/>
        <end position="1049"/>
    </location>
</feature>
<evidence type="ECO:0000256" key="2">
    <source>
        <dbReference type="SAM" id="Phobius"/>
    </source>
</evidence>
<feature type="compositionally biased region" description="Basic and acidic residues" evidence="1">
    <location>
        <begin position="1169"/>
        <end position="1179"/>
    </location>
</feature>
<evidence type="ECO:0000313" key="4">
    <source>
        <dbReference type="EMBL" id="CAL1713014.1"/>
    </source>
</evidence>
<proteinExistence type="predicted"/>
<feature type="domain" description="YTH" evidence="3">
    <location>
        <begin position="1146"/>
        <end position="1283"/>
    </location>
</feature>
<keyword evidence="2" id="KW-0812">Transmembrane</keyword>
<keyword evidence="2" id="KW-1133">Transmembrane helix</keyword>
<feature type="compositionally biased region" description="Low complexity" evidence="1">
    <location>
        <begin position="155"/>
        <end position="174"/>
    </location>
</feature>
<dbReference type="InterPro" id="IPR035979">
    <property type="entry name" value="RBD_domain_sf"/>
</dbReference>
<dbReference type="EMBL" id="OZ037950">
    <property type="protein sequence ID" value="CAL1713014.1"/>
    <property type="molecule type" value="Genomic_DNA"/>
</dbReference>
<feature type="domain" description="YTH" evidence="3">
    <location>
        <begin position="958"/>
        <end position="1095"/>
    </location>
</feature>
<protein>
    <recommendedName>
        <fullName evidence="3">YTH domain-containing protein</fullName>
    </recommendedName>
</protein>
<evidence type="ECO:0000256" key="1">
    <source>
        <dbReference type="SAM" id="MobiDB-lite"/>
    </source>
</evidence>